<evidence type="ECO:0000313" key="1">
    <source>
        <dbReference type="EMBL" id="WQH07073.1"/>
    </source>
</evidence>
<dbReference type="RefSeq" id="WP_322534579.1">
    <property type="nucleotide sequence ID" value="NZ_CP140152.1"/>
</dbReference>
<evidence type="ECO:0000313" key="2">
    <source>
        <dbReference type="Proteomes" id="UP001326110"/>
    </source>
</evidence>
<reference evidence="1 2" key="1">
    <citation type="submission" date="2023-11" db="EMBL/GenBank/DDBJ databases">
        <title>MicrobeMod: A computational toolkit for identifying prokaryotic methylation and restriction-modification with nanopore sequencing.</title>
        <authorList>
            <person name="Crits-Christoph A."/>
            <person name="Kang S.C."/>
            <person name="Lee H."/>
            <person name="Ostrov N."/>
        </authorList>
    </citation>
    <scope>NUCLEOTIDE SEQUENCE [LARGE SCALE GENOMIC DNA]</scope>
    <source>
        <strain evidence="1 2">ATCC 25935</strain>
    </source>
</reference>
<dbReference type="Proteomes" id="UP001326110">
    <property type="component" value="Chromosome"/>
</dbReference>
<proteinExistence type="predicted"/>
<gene>
    <name evidence="1" type="ORF">SR858_12290</name>
</gene>
<organism evidence="1 2">
    <name type="scientific">Duganella zoogloeoides</name>
    <dbReference type="NCBI Taxonomy" id="75659"/>
    <lineage>
        <taxon>Bacteria</taxon>
        <taxon>Pseudomonadati</taxon>
        <taxon>Pseudomonadota</taxon>
        <taxon>Betaproteobacteria</taxon>
        <taxon>Burkholderiales</taxon>
        <taxon>Oxalobacteraceae</taxon>
        <taxon>Telluria group</taxon>
        <taxon>Duganella</taxon>
    </lineage>
</organism>
<dbReference type="EMBL" id="CP140152">
    <property type="protein sequence ID" value="WQH07073.1"/>
    <property type="molecule type" value="Genomic_DNA"/>
</dbReference>
<protein>
    <recommendedName>
        <fullName evidence="3">Transposase</fullName>
    </recommendedName>
</protein>
<accession>A0ABZ0Y5G4</accession>
<sequence length="79" mass="8950">MLGITKRGDAQLRTLLIHEVRSVLRTTASKNDPMSRWVTHIAERRHRNIAAVALVNKTTRIAWARMTKGTDYQPEAVAV</sequence>
<keyword evidence="2" id="KW-1185">Reference proteome</keyword>
<evidence type="ECO:0008006" key="3">
    <source>
        <dbReference type="Google" id="ProtNLM"/>
    </source>
</evidence>
<name>A0ABZ0Y5G4_9BURK</name>